<dbReference type="STRING" id="1150368.SAMN02927921_00534"/>
<feature type="transmembrane region" description="Helical" evidence="1">
    <location>
        <begin position="61"/>
        <end position="84"/>
    </location>
</feature>
<dbReference type="GO" id="GO:0080120">
    <property type="term" value="P:CAAX-box protein maturation"/>
    <property type="evidence" value="ECO:0007669"/>
    <property type="project" value="UniProtKB-ARBA"/>
</dbReference>
<evidence type="ECO:0000259" key="2">
    <source>
        <dbReference type="Pfam" id="PF02517"/>
    </source>
</evidence>
<dbReference type="PANTHER" id="PTHR39430">
    <property type="entry name" value="MEMBRANE-ASSOCIATED PROTEASE-RELATED"/>
    <property type="match status" value="1"/>
</dbReference>
<protein>
    <recommendedName>
        <fullName evidence="2">CAAX prenyl protease 2/Lysostaphin resistance protein A-like domain-containing protein</fullName>
    </recommendedName>
</protein>
<feature type="transmembrane region" description="Helical" evidence="1">
    <location>
        <begin position="204"/>
        <end position="224"/>
    </location>
</feature>
<evidence type="ECO:0000256" key="1">
    <source>
        <dbReference type="SAM" id="Phobius"/>
    </source>
</evidence>
<keyword evidence="4" id="KW-1185">Reference proteome</keyword>
<dbReference type="OrthoDB" id="2806188at2"/>
<dbReference type="Pfam" id="PF02517">
    <property type="entry name" value="Rce1-like"/>
    <property type="match status" value="1"/>
</dbReference>
<dbReference type="RefSeq" id="WP_072315818.1">
    <property type="nucleotide sequence ID" value="NZ_FPJE01000002.1"/>
</dbReference>
<feature type="transmembrane region" description="Helical" evidence="1">
    <location>
        <begin position="231"/>
        <end position="249"/>
    </location>
</feature>
<feature type="transmembrane region" description="Helical" evidence="1">
    <location>
        <begin position="269"/>
        <end position="288"/>
    </location>
</feature>
<keyword evidence="1" id="KW-0812">Transmembrane</keyword>
<gene>
    <name evidence="3" type="ORF">SAMN02927921_00534</name>
</gene>
<dbReference type="InterPro" id="IPR003675">
    <property type="entry name" value="Rce1/LyrA-like_dom"/>
</dbReference>
<name>A0A1K1MBE8_9FLAO</name>
<feature type="transmembrane region" description="Helical" evidence="1">
    <location>
        <begin position="141"/>
        <end position="160"/>
    </location>
</feature>
<evidence type="ECO:0000313" key="3">
    <source>
        <dbReference type="EMBL" id="SFW20409.1"/>
    </source>
</evidence>
<proteinExistence type="predicted"/>
<dbReference type="GO" id="GO:0004175">
    <property type="term" value="F:endopeptidase activity"/>
    <property type="evidence" value="ECO:0007669"/>
    <property type="project" value="UniProtKB-ARBA"/>
</dbReference>
<feature type="transmembrane region" description="Helical" evidence="1">
    <location>
        <begin position="16"/>
        <end position="41"/>
    </location>
</feature>
<dbReference type="EMBL" id="FPJE01000002">
    <property type="protein sequence ID" value="SFW20409.1"/>
    <property type="molecule type" value="Genomic_DNA"/>
</dbReference>
<dbReference type="Proteomes" id="UP000182248">
    <property type="component" value="Unassembled WGS sequence"/>
</dbReference>
<sequence length="317" mass="35995">MYIEQAFKGRHELWRYILGVFVTFGGSQIIGSFILGGALVLKTMSGESVDLSNPMDILRIYDPNIMLVLMLVPFALGLLGLYLWMKPVHGVPFKVLHSAREKLDWKKVFFSFAIWGLISILFIWIGYVMAPEDYQWNFKPVPFAIMCVLSVVLIPLQTSFEEYIFRGYLMQGIGAFARNRWVPLVITSLIFGLMHITNPEIGKIGYIALVAYIGIGFFLGIITLMDEGLELALGFHAANNLFIALFVTADWTAFQTHSMLKDISEPSVGVEIFFPLLVVYPILTLIFARKYGWTGWKEKLFGKVVPHVQEDYVQSEI</sequence>
<keyword evidence="1" id="KW-1133">Transmembrane helix</keyword>
<evidence type="ECO:0000313" key="4">
    <source>
        <dbReference type="Proteomes" id="UP000182248"/>
    </source>
</evidence>
<accession>A0A1K1MBE8</accession>
<feature type="transmembrane region" description="Helical" evidence="1">
    <location>
        <begin position="108"/>
        <end position="129"/>
    </location>
</feature>
<reference evidence="3 4" key="1">
    <citation type="submission" date="2016-11" db="EMBL/GenBank/DDBJ databases">
        <authorList>
            <person name="Jaros S."/>
            <person name="Januszkiewicz K."/>
            <person name="Wedrychowicz H."/>
        </authorList>
    </citation>
    <scope>NUCLEOTIDE SEQUENCE [LARGE SCALE GENOMIC DNA]</scope>
    <source>
        <strain evidence="3 4">CGMCC 1.12145</strain>
    </source>
</reference>
<keyword evidence="1" id="KW-0472">Membrane</keyword>
<dbReference type="PANTHER" id="PTHR39430:SF1">
    <property type="entry name" value="PROTEASE"/>
    <property type="match status" value="1"/>
</dbReference>
<organism evidence="3 4">
    <name type="scientific">Sinomicrobium oceani</name>
    <dbReference type="NCBI Taxonomy" id="1150368"/>
    <lineage>
        <taxon>Bacteria</taxon>
        <taxon>Pseudomonadati</taxon>
        <taxon>Bacteroidota</taxon>
        <taxon>Flavobacteriia</taxon>
        <taxon>Flavobacteriales</taxon>
        <taxon>Flavobacteriaceae</taxon>
        <taxon>Sinomicrobium</taxon>
    </lineage>
</organism>
<dbReference type="AlphaFoldDB" id="A0A1K1MBE8"/>
<feature type="transmembrane region" description="Helical" evidence="1">
    <location>
        <begin position="181"/>
        <end position="198"/>
    </location>
</feature>
<feature type="domain" description="CAAX prenyl protease 2/Lysostaphin resistance protein A-like" evidence="2">
    <location>
        <begin position="144"/>
        <end position="242"/>
    </location>
</feature>